<protein>
    <submittedName>
        <fullName evidence="2">Brefeldin A-inhibited guanine nucleotide-exchange protein</fullName>
    </submittedName>
</protein>
<sequence>MKPKNALAYEALLRVAVTVGDALEDRWLDILRCMSRWELLQQMASSTPTDAALFAAPGGAEKGPVGIGGRAAAALKDQLRKLGNPGGGGGAAAAAASQPSYTEGVKSMDTLAMSEMSVKKAAGGGRDDDGHVPLEIIHSVDVSEIQQVYLASSRLDSDAVVAFVRALAAISLDELRDTRAPRVFSLTKIVEIAHFNMGRIRLVWSRIWAVLSEYFIAVGCHANLAIAMYAVDSLRQLAMKFLERDELANYTFQNDFLRPFVVVMRQSQSIEIRELIIRCLSQMVLARVDNIKSGWKSMFMVFTTAAGDPDPTIVRLAFDTIERIVREHFGHITETEAATFTDCVNCLIAFTNNPHSMERP</sequence>
<gene>
    <name evidence="2" type="ORF">MNEG_15098</name>
</gene>
<evidence type="ECO:0000313" key="2">
    <source>
        <dbReference type="EMBL" id="KIY92865.1"/>
    </source>
</evidence>
<dbReference type="GO" id="GO:0005802">
    <property type="term" value="C:trans-Golgi network"/>
    <property type="evidence" value="ECO:0007669"/>
    <property type="project" value="TreeGrafter"/>
</dbReference>
<dbReference type="EMBL" id="KK105245">
    <property type="protein sequence ID" value="KIY92865.1"/>
    <property type="molecule type" value="Genomic_DNA"/>
</dbReference>
<evidence type="ECO:0000313" key="3">
    <source>
        <dbReference type="Proteomes" id="UP000054498"/>
    </source>
</evidence>
<dbReference type="RefSeq" id="XP_013891885.1">
    <property type="nucleotide sequence ID" value="XM_014036431.1"/>
</dbReference>
<dbReference type="InterPro" id="IPR016024">
    <property type="entry name" value="ARM-type_fold"/>
</dbReference>
<keyword evidence="3" id="KW-1185">Reference proteome</keyword>
<dbReference type="PANTHER" id="PTHR10663:SF375">
    <property type="entry name" value="LD29171P"/>
    <property type="match status" value="1"/>
</dbReference>
<reference evidence="2 3" key="1">
    <citation type="journal article" date="2013" name="BMC Genomics">
        <title>Reconstruction of the lipid metabolism for the microalga Monoraphidium neglectum from its genome sequence reveals characteristics suitable for biofuel production.</title>
        <authorList>
            <person name="Bogen C."/>
            <person name="Al-Dilaimi A."/>
            <person name="Albersmeier A."/>
            <person name="Wichmann J."/>
            <person name="Grundmann M."/>
            <person name="Rupp O."/>
            <person name="Lauersen K.J."/>
            <person name="Blifernez-Klassen O."/>
            <person name="Kalinowski J."/>
            <person name="Goesmann A."/>
            <person name="Mussgnug J.H."/>
            <person name="Kruse O."/>
        </authorList>
    </citation>
    <scope>NUCLEOTIDE SEQUENCE [LARGE SCALE GENOMIC DNA]</scope>
    <source>
        <strain evidence="2 3">SAG 48.87</strain>
    </source>
</reference>
<dbReference type="OrthoDB" id="430364at2759"/>
<organism evidence="2 3">
    <name type="scientific">Monoraphidium neglectum</name>
    <dbReference type="NCBI Taxonomy" id="145388"/>
    <lineage>
        <taxon>Eukaryota</taxon>
        <taxon>Viridiplantae</taxon>
        <taxon>Chlorophyta</taxon>
        <taxon>core chlorophytes</taxon>
        <taxon>Chlorophyceae</taxon>
        <taxon>CS clade</taxon>
        <taxon>Sphaeropleales</taxon>
        <taxon>Selenastraceae</taxon>
        <taxon>Monoraphidium</taxon>
    </lineage>
</organism>
<evidence type="ECO:0000259" key="1">
    <source>
        <dbReference type="Pfam" id="PF09324"/>
    </source>
</evidence>
<feature type="domain" description="Mon2/Sec7/BIG1-like HDS" evidence="1">
    <location>
        <begin position="240"/>
        <end position="322"/>
    </location>
</feature>
<dbReference type="GeneID" id="25732725"/>
<proteinExistence type="predicted"/>
<dbReference type="SUPFAM" id="SSF48371">
    <property type="entry name" value="ARM repeat"/>
    <property type="match status" value="1"/>
</dbReference>
<dbReference type="InterPro" id="IPR015403">
    <property type="entry name" value="Mon2/Sec7/BIG1-like_HDS"/>
</dbReference>
<dbReference type="STRING" id="145388.A0A0D2MC55"/>
<name>A0A0D2MC55_9CHLO</name>
<dbReference type="AlphaFoldDB" id="A0A0D2MC55"/>
<dbReference type="PANTHER" id="PTHR10663">
    <property type="entry name" value="GUANYL-NUCLEOTIDE EXCHANGE FACTOR"/>
    <property type="match status" value="1"/>
</dbReference>
<dbReference type="Proteomes" id="UP000054498">
    <property type="component" value="Unassembled WGS sequence"/>
</dbReference>
<accession>A0A0D2MC55</accession>
<dbReference type="Pfam" id="PF09324">
    <property type="entry name" value="Sec7-like_HDS"/>
    <property type="match status" value="1"/>
</dbReference>
<dbReference type="KEGG" id="mng:MNEG_15098"/>